<feature type="chain" id="PRO_5004930188" evidence="1">
    <location>
        <begin position="24"/>
        <end position="206"/>
    </location>
</feature>
<proteinExistence type="predicted"/>
<keyword evidence="3" id="KW-1185">Reference proteome</keyword>
<protein>
    <submittedName>
        <fullName evidence="2">Uncharacterized protein</fullName>
    </submittedName>
</protein>
<accession>W9S8N1</accession>
<dbReference type="Proteomes" id="UP000030645">
    <property type="component" value="Unassembled WGS sequence"/>
</dbReference>
<name>W9S8N1_9ROSA</name>
<evidence type="ECO:0000256" key="1">
    <source>
        <dbReference type="SAM" id="SignalP"/>
    </source>
</evidence>
<keyword evidence="1" id="KW-0732">Signal</keyword>
<evidence type="ECO:0000313" key="2">
    <source>
        <dbReference type="EMBL" id="EXC31538.1"/>
    </source>
</evidence>
<evidence type="ECO:0000313" key="3">
    <source>
        <dbReference type="Proteomes" id="UP000030645"/>
    </source>
</evidence>
<dbReference type="EMBL" id="KE346262">
    <property type="protein sequence ID" value="EXC31538.1"/>
    <property type="molecule type" value="Genomic_DNA"/>
</dbReference>
<organism evidence="2 3">
    <name type="scientific">Morus notabilis</name>
    <dbReference type="NCBI Taxonomy" id="981085"/>
    <lineage>
        <taxon>Eukaryota</taxon>
        <taxon>Viridiplantae</taxon>
        <taxon>Streptophyta</taxon>
        <taxon>Embryophyta</taxon>
        <taxon>Tracheophyta</taxon>
        <taxon>Spermatophyta</taxon>
        <taxon>Magnoliopsida</taxon>
        <taxon>eudicotyledons</taxon>
        <taxon>Gunneridae</taxon>
        <taxon>Pentapetalae</taxon>
        <taxon>rosids</taxon>
        <taxon>fabids</taxon>
        <taxon>Rosales</taxon>
        <taxon>Moraceae</taxon>
        <taxon>Moreae</taxon>
        <taxon>Morus</taxon>
    </lineage>
</organism>
<reference evidence="3" key="1">
    <citation type="submission" date="2013-01" db="EMBL/GenBank/DDBJ databases">
        <title>Draft Genome Sequence of a Mulberry Tree, Morus notabilis C.K. Schneid.</title>
        <authorList>
            <person name="He N."/>
            <person name="Zhao S."/>
        </authorList>
    </citation>
    <scope>NUCLEOTIDE SEQUENCE</scope>
</reference>
<gene>
    <name evidence="2" type="ORF">L484_006570</name>
</gene>
<dbReference type="STRING" id="981085.W9S8N1"/>
<feature type="signal peptide" evidence="1">
    <location>
        <begin position="1"/>
        <end position="23"/>
    </location>
</feature>
<dbReference type="AlphaFoldDB" id="W9S8N1"/>
<sequence length="206" mass="23293">MKPLPIASWTFDSLLLLCVSLNAKFLSLETCLSAFIIDNIGFLEQLLRRVISNLEQLLRRVVVRVAVVRADVSDSSAIQRDVHGYQLLFDCEQCLGGKEEDASSVTGLGSVSDQKDIDITVTYTDTSGAVQLRRVKMKDLSASWVLENPNDVKHVQPNSLQSTWVIILTIMESFTKVLVLIHHSKMEFQKERIDIYWKWPVPLCSL</sequence>